<protein>
    <submittedName>
        <fullName evidence="3">CAAX protease</fullName>
    </submittedName>
    <submittedName>
        <fullName evidence="5">CPBP family intramembrane metalloprotease</fullName>
    </submittedName>
    <submittedName>
        <fullName evidence="4">Hem operon protein</fullName>
    </submittedName>
</protein>
<dbReference type="Proteomes" id="UP000011603">
    <property type="component" value="Unassembled WGS sequence"/>
</dbReference>
<feature type="transmembrane region" description="Helical" evidence="1">
    <location>
        <begin position="43"/>
        <end position="59"/>
    </location>
</feature>
<reference evidence="5 8" key="3">
    <citation type="submission" date="2019-04" db="EMBL/GenBank/DDBJ databases">
        <title>Methylomes of two halophilic Archaea, Haloarcula marismortui and Haloferax mediterranei.</title>
        <authorList>
            <person name="DasSarma S."/>
            <person name="DasSarma P."/>
            <person name="DasSarma S."/>
            <person name="Fomenkov A."/>
            <person name="Vincze T."/>
            <person name="Anton B.P."/>
            <person name="Roberts R.J."/>
        </authorList>
    </citation>
    <scope>NUCLEOTIDE SEQUENCE [LARGE SCALE GENOMIC DNA]</scope>
    <source>
        <strain evidence="5">ATCC 33500</strain>
        <strain evidence="8">ATCC 33500 / DSM 1411 / JCM 8866 / NBRC 14739 / NCIMB 2177 / R-4</strain>
    </source>
</reference>
<dbReference type="GO" id="GO:0006508">
    <property type="term" value="P:proteolysis"/>
    <property type="evidence" value="ECO:0007669"/>
    <property type="project" value="UniProtKB-KW"/>
</dbReference>
<feature type="domain" description="CAAX prenyl protease 2/Lysostaphin resistance protein A-like" evidence="2">
    <location>
        <begin position="123"/>
        <end position="209"/>
    </location>
</feature>
<dbReference type="GO" id="GO:0080120">
    <property type="term" value="P:CAAX-box protein maturation"/>
    <property type="evidence" value="ECO:0007669"/>
    <property type="project" value="UniProtKB-ARBA"/>
</dbReference>
<keyword evidence="1" id="KW-1133">Transmembrane helix</keyword>
<dbReference type="RefSeq" id="WP_004058654.1">
    <property type="nucleotide sequence ID" value="NC_017941.2"/>
</dbReference>
<dbReference type="EMBL" id="CP007551">
    <property type="protein sequence ID" value="AHZ22741.1"/>
    <property type="molecule type" value="Genomic_DNA"/>
</dbReference>
<dbReference type="EMBL" id="AOLO01000007">
    <property type="protein sequence ID" value="EMA02894.1"/>
    <property type="molecule type" value="Genomic_DNA"/>
</dbReference>
<evidence type="ECO:0000256" key="1">
    <source>
        <dbReference type="SAM" id="Phobius"/>
    </source>
</evidence>
<dbReference type="Proteomes" id="UP000299011">
    <property type="component" value="Chromosome"/>
</dbReference>
<evidence type="ECO:0000313" key="3">
    <source>
        <dbReference type="EMBL" id="AHZ22741.1"/>
    </source>
</evidence>
<keyword evidence="1" id="KW-0812">Transmembrane</keyword>
<reference evidence="3 7" key="2">
    <citation type="submission" date="2014-04" db="EMBL/GenBank/DDBJ databases">
        <title>Transcriptional profiles of Haloferax mediterranei on the basis of nitrogen availability.</title>
        <authorList>
            <person name="Bautista V."/>
        </authorList>
    </citation>
    <scope>NUCLEOTIDE SEQUENCE [LARGE SCALE GENOMIC DNA]</scope>
    <source>
        <strain evidence="3">ATCC 33500</strain>
        <strain evidence="7">ATCC 33500 / DSM 1411 / JCM 8866 / NBRC 14739 / NCIMB 2177 / R-4</strain>
    </source>
</reference>
<organism evidence="4 6">
    <name type="scientific">Haloferax mediterranei (strain ATCC 33500 / DSM 1411 / JCM 8866 / NBRC 14739 / NCIMB 2177 / R-4)</name>
    <name type="common">Halobacterium mediterranei</name>
    <dbReference type="NCBI Taxonomy" id="523841"/>
    <lineage>
        <taxon>Archaea</taxon>
        <taxon>Methanobacteriati</taxon>
        <taxon>Methanobacteriota</taxon>
        <taxon>Stenosarchaea group</taxon>
        <taxon>Halobacteria</taxon>
        <taxon>Halobacteriales</taxon>
        <taxon>Haloferacaceae</taxon>
        <taxon>Haloferax</taxon>
    </lineage>
</organism>
<keyword evidence="3" id="KW-0645">Protease</keyword>
<dbReference type="PATRIC" id="fig|523841.21.peg.2020"/>
<dbReference type="OrthoDB" id="307160at2157"/>
<feature type="transmembrane region" description="Helical" evidence="1">
    <location>
        <begin position="153"/>
        <end position="171"/>
    </location>
</feature>
<evidence type="ECO:0000313" key="8">
    <source>
        <dbReference type="Proteomes" id="UP000299011"/>
    </source>
</evidence>
<dbReference type="GO" id="GO:0008237">
    <property type="term" value="F:metallopeptidase activity"/>
    <property type="evidence" value="ECO:0007669"/>
    <property type="project" value="UniProtKB-KW"/>
</dbReference>
<proteinExistence type="predicted"/>
<keyword evidence="5" id="KW-0482">Metalloprotease</keyword>
<feature type="transmembrane region" description="Helical" evidence="1">
    <location>
        <begin position="7"/>
        <end position="23"/>
    </location>
</feature>
<feature type="transmembrane region" description="Helical" evidence="1">
    <location>
        <begin position="183"/>
        <end position="205"/>
    </location>
</feature>
<keyword evidence="5" id="KW-0378">Hydrolase</keyword>
<keyword evidence="6" id="KW-1185">Reference proteome</keyword>
<sequence>MVNVEILGGLVVALGGMSIVGLVTDRYLSEPDNLRTDLLVSDANKWVVFALLCSYVILVEGRQLSSMTGRALDPLSFVAVVGGGVFALFAANALTAPLFDRFEVGGLGNDMSEFTSLSIRHRLFVAATAGITEEVLFHGYAIERLLDVTGSPLIAGGVSFVAFTASHAVGWDRGAVARIAVPALLTTVMYLLVRDVVVLVAIHALNDAVGLLLVGSVRDIDGTAERATQ</sequence>
<dbReference type="Proteomes" id="UP000027075">
    <property type="component" value="Chromosome"/>
</dbReference>
<reference evidence="4 6" key="1">
    <citation type="journal article" date="2014" name="PLoS Genet.">
        <title>Phylogenetically driven sequencing of extremely halophilic archaea reveals strategies for static and dynamic osmo-response.</title>
        <authorList>
            <person name="Becker E.A."/>
            <person name="Seitzer P.M."/>
            <person name="Tritt A."/>
            <person name="Larsen D."/>
            <person name="Krusor M."/>
            <person name="Yao A.I."/>
            <person name="Wu D."/>
            <person name="Madern D."/>
            <person name="Eisen J.A."/>
            <person name="Darling A.E."/>
            <person name="Facciotti M.T."/>
        </authorList>
    </citation>
    <scope>NUCLEOTIDE SEQUENCE [LARGE SCALE GENOMIC DNA]</scope>
    <source>
        <strain evidence="4">ATCC 33500</strain>
        <strain evidence="6">ATCC 33500 / DSM 1411 / JCM 8866 / NBRC 14739 / NCIMB 2177 / R-4</strain>
    </source>
</reference>
<evidence type="ECO:0000313" key="7">
    <source>
        <dbReference type="Proteomes" id="UP000027075"/>
    </source>
</evidence>
<feature type="transmembrane region" description="Helical" evidence="1">
    <location>
        <begin position="71"/>
        <end position="91"/>
    </location>
</feature>
<dbReference type="Pfam" id="PF02517">
    <property type="entry name" value="Rce1-like"/>
    <property type="match status" value="1"/>
</dbReference>
<dbReference type="AlphaFoldDB" id="M0J4G0"/>
<evidence type="ECO:0000313" key="4">
    <source>
        <dbReference type="EMBL" id="EMA02894.1"/>
    </source>
</evidence>
<gene>
    <name evidence="3" type="ORF">BM92_08830</name>
    <name evidence="4" type="ORF">C439_09935</name>
    <name evidence="5" type="ORF">E6P09_03550</name>
</gene>
<accession>M0J4G0</accession>
<evidence type="ECO:0000313" key="5">
    <source>
        <dbReference type="EMBL" id="QCQ74394.1"/>
    </source>
</evidence>
<keyword evidence="1" id="KW-0472">Membrane</keyword>
<dbReference type="GO" id="GO:0004175">
    <property type="term" value="F:endopeptidase activity"/>
    <property type="evidence" value="ECO:0007669"/>
    <property type="project" value="UniProtKB-ARBA"/>
</dbReference>
<name>M0J4G0_HALMT</name>
<dbReference type="EMBL" id="CP039139">
    <property type="protein sequence ID" value="QCQ74394.1"/>
    <property type="molecule type" value="Genomic_DNA"/>
</dbReference>
<evidence type="ECO:0000259" key="2">
    <source>
        <dbReference type="Pfam" id="PF02517"/>
    </source>
</evidence>
<dbReference type="GeneID" id="40155461"/>
<dbReference type="InterPro" id="IPR003675">
    <property type="entry name" value="Rce1/LyrA-like_dom"/>
</dbReference>
<dbReference type="PaxDb" id="523841-HFX_0091"/>
<evidence type="ECO:0000313" key="6">
    <source>
        <dbReference type="Proteomes" id="UP000011603"/>
    </source>
</evidence>